<evidence type="ECO:0000313" key="4">
    <source>
        <dbReference type="Proteomes" id="UP000321577"/>
    </source>
</evidence>
<dbReference type="RefSeq" id="WP_146851522.1">
    <property type="nucleotide sequence ID" value="NZ_BKAG01000023.1"/>
</dbReference>
<dbReference type="Pfam" id="PF13439">
    <property type="entry name" value="Glyco_transf_4"/>
    <property type="match status" value="1"/>
</dbReference>
<name>A0A512MB56_9BACT</name>
<dbReference type="AlphaFoldDB" id="A0A512MB56"/>
<proteinExistence type="predicted"/>
<reference evidence="3 4" key="1">
    <citation type="submission" date="2019-07" db="EMBL/GenBank/DDBJ databases">
        <title>Whole genome shotgun sequence of Brevifollis gellanilyticus NBRC 108608.</title>
        <authorList>
            <person name="Hosoyama A."/>
            <person name="Uohara A."/>
            <person name="Ohji S."/>
            <person name="Ichikawa N."/>
        </authorList>
    </citation>
    <scope>NUCLEOTIDE SEQUENCE [LARGE SCALE GENOMIC DNA]</scope>
    <source>
        <strain evidence="3 4">NBRC 108608</strain>
    </source>
</reference>
<dbReference type="SUPFAM" id="SSF53756">
    <property type="entry name" value="UDP-Glycosyltransferase/glycogen phosphorylase"/>
    <property type="match status" value="1"/>
</dbReference>
<accession>A0A512MB56</accession>
<evidence type="ECO:0000259" key="1">
    <source>
        <dbReference type="Pfam" id="PF00534"/>
    </source>
</evidence>
<evidence type="ECO:0000259" key="2">
    <source>
        <dbReference type="Pfam" id="PF13439"/>
    </source>
</evidence>
<sequence>MRLLFISNLFPDTTQPWRGLDNVTLLHAMCAERRDVDVRVLCLRPGHGFWIGAGCPLKPRDEDKILNPHFAWAPYLPKFGGLNDQLFALAVRRALKALPQGWKPDALLVPWLFPDACGVYLVDEFCDVPMLSVAQGSDVHQYLDMPMRRRAILTLAQRSKIVTRSEDLRQRLLGAGAAADRVHTVYNGVDTATFYPGDSKAARAALGLPEDGKLLLFVGNFLEVKGLELLIQATARAAREWNEPLRLVMIGSGPLQQPLAALAKSEDLPSSSLIWAGRKSPEEVAQYMRAADAVCLSSHNEGVPNVLLESLASGRPFVTTDVGGISEILGPSPRGGKLVPGRGVQDYASALHSALSDPPDPAALSAYASTMAWPRCAADYWDLMLSGRGLTPNSGQI</sequence>
<dbReference type="EMBL" id="BKAG01000023">
    <property type="protein sequence ID" value="GEP43962.1"/>
    <property type="molecule type" value="Genomic_DNA"/>
</dbReference>
<evidence type="ECO:0000313" key="3">
    <source>
        <dbReference type="EMBL" id="GEP43962.1"/>
    </source>
</evidence>
<dbReference type="InterPro" id="IPR001296">
    <property type="entry name" value="Glyco_trans_1"/>
</dbReference>
<dbReference type="PANTHER" id="PTHR45947">
    <property type="entry name" value="SULFOQUINOVOSYL TRANSFERASE SQD2"/>
    <property type="match status" value="1"/>
</dbReference>
<dbReference type="OrthoDB" id="179766at2"/>
<dbReference type="Proteomes" id="UP000321577">
    <property type="component" value="Unassembled WGS sequence"/>
</dbReference>
<feature type="domain" description="Glycosyl transferase family 1" evidence="1">
    <location>
        <begin position="200"/>
        <end position="369"/>
    </location>
</feature>
<keyword evidence="3" id="KW-0808">Transferase</keyword>
<dbReference type="Pfam" id="PF00534">
    <property type="entry name" value="Glycos_transf_1"/>
    <property type="match status" value="1"/>
</dbReference>
<feature type="domain" description="Glycosyltransferase subfamily 4-like N-terminal" evidence="2">
    <location>
        <begin position="19"/>
        <end position="192"/>
    </location>
</feature>
<dbReference type="Gene3D" id="3.40.50.2000">
    <property type="entry name" value="Glycogen Phosphorylase B"/>
    <property type="match status" value="2"/>
</dbReference>
<protein>
    <submittedName>
        <fullName evidence="3">Glycosyl transferase family 1</fullName>
    </submittedName>
</protein>
<dbReference type="InterPro" id="IPR028098">
    <property type="entry name" value="Glyco_trans_4-like_N"/>
</dbReference>
<organism evidence="3 4">
    <name type="scientific">Brevifollis gellanilyticus</name>
    <dbReference type="NCBI Taxonomy" id="748831"/>
    <lineage>
        <taxon>Bacteria</taxon>
        <taxon>Pseudomonadati</taxon>
        <taxon>Verrucomicrobiota</taxon>
        <taxon>Verrucomicrobiia</taxon>
        <taxon>Verrucomicrobiales</taxon>
        <taxon>Verrucomicrobiaceae</taxon>
    </lineage>
</organism>
<dbReference type="InterPro" id="IPR050194">
    <property type="entry name" value="Glycosyltransferase_grp1"/>
</dbReference>
<dbReference type="PANTHER" id="PTHR45947:SF15">
    <property type="entry name" value="TEICHURONIC ACID BIOSYNTHESIS GLYCOSYLTRANSFERASE TUAC-RELATED"/>
    <property type="match status" value="1"/>
</dbReference>
<gene>
    <name evidence="3" type="ORF">BGE01nite_32530</name>
</gene>
<dbReference type="GO" id="GO:0016757">
    <property type="term" value="F:glycosyltransferase activity"/>
    <property type="evidence" value="ECO:0007669"/>
    <property type="project" value="InterPro"/>
</dbReference>
<keyword evidence="4" id="KW-1185">Reference proteome</keyword>
<comment type="caution">
    <text evidence="3">The sequence shown here is derived from an EMBL/GenBank/DDBJ whole genome shotgun (WGS) entry which is preliminary data.</text>
</comment>